<feature type="compositionally biased region" description="Polar residues" evidence="1">
    <location>
        <begin position="27"/>
        <end position="49"/>
    </location>
</feature>
<gene>
    <name evidence="2" type="ORF">K0M31_002719</name>
</gene>
<dbReference type="AlphaFoldDB" id="A0AA40KPV7"/>
<protein>
    <submittedName>
        <fullName evidence="2">Uncharacterized protein</fullName>
    </submittedName>
</protein>
<dbReference type="EMBL" id="JAHYIQ010000010">
    <property type="protein sequence ID" value="KAK1128249.1"/>
    <property type="molecule type" value="Genomic_DNA"/>
</dbReference>
<reference evidence="2" key="1">
    <citation type="submission" date="2021-10" db="EMBL/GenBank/DDBJ databases">
        <title>Melipona bicolor Genome sequencing and assembly.</title>
        <authorList>
            <person name="Araujo N.S."/>
            <person name="Arias M.C."/>
        </authorList>
    </citation>
    <scope>NUCLEOTIDE SEQUENCE</scope>
    <source>
        <strain evidence="2">USP_2M_L1-L4_2017</strain>
        <tissue evidence="2">Whole body</tissue>
    </source>
</reference>
<comment type="caution">
    <text evidence="2">The sequence shown here is derived from an EMBL/GenBank/DDBJ whole genome shotgun (WGS) entry which is preliminary data.</text>
</comment>
<organism evidence="2 3">
    <name type="scientific">Melipona bicolor</name>
    <dbReference type="NCBI Taxonomy" id="60889"/>
    <lineage>
        <taxon>Eukaryota</taxon>
        <taxon>Metazoa</taxon>
        <taxon>Ecdysozoa</taxon>
        <taxon>Arthropoda</taxon>
        <taxon>Hexapoda</taxon>
        <taxon>Insecta</taxon>
        <taxon>Pterygota</taxon>
        <taxon>Neoptera</taxon>
        <taxon>Endopterygota</taxon>
        <taxon>Hymenoptera</taxon>
        <taxon>Apocrita</taxon>
        <taxon>Aculeata</taxon>
        <taxon>Apoidea</taxon>
        <taxon>Anthophila</taxon>
        <taxon>Apidae</taxon>
        <taxon>Melipona</taxon>
    </lineage>
</organism>
<feature type="region of interest" description="Disordered" evidence="1">
    <location>
        <begin position="1"/>
        <end position="74"/>
    </location>
</feature>
<evidence type="ECO:0000256" key="1">
    <source>
        <dbReference type="SAM" id="MobiDB-lite"/>
    </source>
</evidence>
<sequence length="74" mass="8048">MQNEKKNTVASFPETKRFTNYHHPGSPASSSKIRNTCLWSEGTPSTITPTMEKGNDTPSASSASPGPDRVKVIR</sequence>
<dbReference type="Proteomes" id="UP001177670">
    <property type="component" value="Unassembled WGS sequence"/>
</dbReference>
<accession>A0AA40KPV7</accession>
<keyword evidence="3" id="KW-1185">Reference proteome</keyword>
<name>A0AA40KPV7_9HYME</name>
<evidence type="ECO:0000313" key="3">
    <source>
        <dbReference type="Proteomes" id="UP001177670"/>
    </source>
</evidence>
<proteinExistence type="predicted"/>
<evidence type="ECO:0000313" key="2">
    <source>
        <dbReference type="EMBL" id="KAK1128249.1"/>
    </source>
</evidence>